<dbReference type="SMART" id="SM00028">
    <property type="entry name" value="TPR"/>
    <property type="match status" value="6"/>
</dbReference>
<accession>A0A917MXZ7</accession>
<comment type="caution">
    <text evidence="9">The sequence shown here is derived from an EMBL/GenBank/DDBJ whole genome shotgun (WGS) entry which is preliminary data.</text>
</comment>
<dbReference type="EMBL" id="BMIB01000004">
    <property type="protein sequence ID" value="GGH76742.1"/>
    <property type="molecule type" value="Genomic_DNA"/>
</dbReference>
<name>A0A917MXZ7_9BACT</name>
<evidence type="ECO:0000256" key="2">
    <source>
        <dbReference type="ARBA" id="ARBA00012438"/>
    </source>
</evidence>
<dbReference type="EC" id="2.7.13.3" evidence="2"/>
<organism evidence="9 10">
    <name type="scientific">Filimonas zeae</name>
    <dbReference type="NCBI Taxonomy" id="1737353"/>
    <lineage>
        <taxon>Bacteria</taxon>
        <taxon>Pseudomonadati</taxon>
        <taxon>Bacteroidota</taxon>
        <taxon>Chitinophagia</taxon>
        <taxon>Chitinophagales</taxon>
        <taxon>Chitinophagaceae</taxon>
        <taxon>Filimonas</taxon>
    </lineage>
</organism>
<dbReference type="GO" id="GO:0000155">
    <property type="term" value="F:phosphorelay sensor kinase activity"/>
    <property type="evidence" value="ECO:0007669"/>
    <property type="project" value="InterPro"/>
</dbReference>
<gene>
    <name evidence="9" type="ORF">GCM10011379_42040</name>
</gene>
<protein>
    <recommendedName>
        <fullName evidence="2">histidine kinase</fullName>
        <ecNumber evidence="2">2.7.13.3</ecNumber>
    </recommendedName>
</protein>
<keyword evidence="7" id="KW-0812">Transmembrane</keyword>
<keyword evidence="4" id="KW-0808">Transferase</keyword>
<dbReference type="Pfam" id="PF02518">
    <property type="entry name" value="HATPase_c"/>
    <property type="match status" value="1"/>
</dbReference>
<evidence type="ECO:0000256" key="1">
    <source>
        <dbReference type="ARBA" id="ARBA00000085"/>
    </source>
</evidence>
<keyword evidence="5" id="KW-0418">Kinase</keyword>
<proteinExistence type="predicted"/>
<evidence type="ECO:0000313" key="10">
    <source>
        <dbReference type="Proteomes" id="UP000627292"/>
    </source>
</evidence>
<dbReference type="PROSITE" id="PS50109">
    <property type="entry name" value="HIS_KIN"/>
    <property type="match status" value="1"/>
</dbReference>
<dbReference type="SUPFAM" id="SSF55874">
    <property type="entry name" value="ATPase domain of HSP90 chaperone/DNA topoisomerase II/histidine kinase"/>
    <property type="match status" value="1"/>
</dbReference>
<dbReference type="InterPro" id="IPR036890">
    <property type="entry name" value="HATPase_C_sf"/>
</dbReference>
<dbReference type="SUPFAM" id="SSF47384">
    <property type="entry name" value="Homodimeric domain of signal transducing histidine kinase"/>
    <property type="match status" value="1"/>
</dbReference>
<evidence type="ECO:0000256" key="6">
    <source>
        <dbReference type="PROSITE-ProRule" id="PRU00339"/>
    </source>
</evidence>
<dbReference type="InterPro" id="IPR005467">
    <property type="entry name" value="His_kinase_dom"/>
</dbReference>
<dbReference type="Pfam" id="PF13374">
    <property type="entry name" value="TPR_10"/>
    <property type="match status" value="1"/>
</dbReference>
<comment type="catalytic activity">
    <reaction evidence="1">
        <text>ATP + protein L-histidine = ADP + protein N-phospho-L-histidine.</text>
        <dbReference type="EC" id="2.7.13.3"/>
    </reaction>
</comment>
<evidence type="ECO:0000313" key="9">
    <source>
        <dbReference type="EMBL" id="GGH76742.1"/>
    </source>
</evidence>
<dbReference type="InterPro" id="IPR036097">
    <property type="entry name" value="HisK_dim/P_sf"/>
</dbReference>
<reference evidence="9" key="1">
    <citation type="journal article" date="2014" name="Int. J. Syst. Evol. Microbiol.">
        <title>Complete genome sequence of Corynebacterium casei LMG S-19264T (=DSM 44701T), isolated from a smear-ripened cheese.</title>
        <authorList>
            <consortium name="US DOE Joint Genome Institute (JGI-PGF)"/>
            <person name="Walter F."/>
            <person name="Albersmeier A."/>
            <person name="Kalinowski J."/>
            <person name="Ruckert C."/>
        </authorList>
    </citation>
    <scope>NUCLEOTIDE SEQUENCE</scope>
    <source>
        <strain evidence="9">CGMCC 1.15290</strain>
    </source>
</reference>
<evidence type="ECO:0000256" key="5">
    <source>
        <dbReference type="ARBA" id="ARBA00022777"/>
    </source>
</evidence>
<dbReference type="PANTHER" id="PTHR43547:SF2">
    <property type="entry name" value="HYBRID SIGNAL TRANSDUCTION HISTIDINE KINASE C"/>
    <property type="match status" value="1"/>
</dbReference>
<dbReference type="Gene3D" id="3.30.565.10">
    <property type="entry name" value="Histidine kinase-like ATPase, C-terminal domain"/>
    <property type="match status" value="1"/>
</dbReference>
<feature type="repeat" description="TPR" evidence="6">
    <location>
        <begin position="189"/>
        <end position="222"/>
    </location>
</feature>
<dbReference type="SMART" id="SM00387">
    <property type="entry name" value="HATPase_c"/>
    <property type="match status" value="1"/>
</dbReference>
<dbReference type="SUPFAM" id="SSF48452">
    <property type="entry name" value="TPR-like"/>
    <property type="match status" value="2"/>
</dbReference>
<dbReference type="FunFam" id="3.30.565.10:FF:000006">
    <property type="entry name" value="Sensor histidine kinase WalK"/>
    <property type="match status" value="1"/>
</dbReference>
<dbReference type="PROSITE" id="PS50005">
    <property type="entry name" value="TPR"/>
    <property type="match status" value="1"/>
</dbReference>
<dbReference type="InterPro" id="IPR004358">
    <property type="entry name" value="Sig_transdc_His_kin-like_C"/>
</dbReference>
<dbReference type="InterPro" id="IPR011990">
    <property type="entry name" value="TPR-like_helical_dom_sf"/>
</dbReference>
<keyword evidence="10" id="KW-1185">Reference proteome</keyword>
<evidence type="ECO:0000259" key="8">
    <source>
        <dbReference type="PROSITE" id="PS50109"/>
    </source>
</evidence>
<dbReference type="InterPro" id="IPR019734">
    <property type="entry name" value="TPR_rpt"/>
</dbReference>
<feature type="transmembrane region" description="Helical" evidence="7">
    <location>
        <begin position="382"/>
        <end position="402"/>
    </location>
</feature>
<evidence type="ECO:0000256" key="3">
    <source>
        <dbReference type="ARBA" id="ARBA00022553"/>
    </source>
</evidence>
<dbReference type="Proteomes" id="UP000627292">
    <property type="component" value="Unassembled WGS sequence"/>
</dbReference>
<dbReference type="AlphaFoldDB" id="A0A917MXZ7"/>
<dbReference type="PRINTS" id="PR00344">
    <property type="entry name" value="BCTRLSENSOR"/>
</dbReference>
<keyword evidence="6" id="KW-0802">TPR repeat</keyword>
<keyword evidence="7" id="KW-1133">Transmembrane helix</keyword>
<evidence type="ECO:0000256" key="7">
    <source>
        <dbReference type="SAM" id="Phobius"/>
    </source>
</evidence>
<feature type="domain" description="Histidine kinase" evidence="8">
    <location>
        <begin position="424"/>
        <end position="641"/>
    </location>
</feature>
<dbReference type="Gene3D" id="1.10.287.130">
    <property type="match status" value="1"/>
</dbReference>
<keyword evidence="7" id="KW-0472">Membrane</keyword>
<sequence length="643" mass="71714">MLACYTPYAQDATNTLLQQLHVSKNDSARVALYRKISEHYMYTRPDSSTWYAREGLVLSRKTRQRKGEASLLCQIGQINQIHGNLNLSRKYLLEALDLSRDIHFPQGIGAACSGLGVIEGKSGNLGEATRYFFEALKMAEQSNNTGGIIETNIKLGLINEMNENLDKALYYYARAEKLNKTQPVSSSSFTLMNNIGIVYARKGDIQTALEYFEKGIAQSDTPRFAGIHLNLLGNAGNAFEKLGNKAKALEYHKRMLTKAQVINMPEEEARALINLATVLRKDSSVKSIQYLNTALGIAQRLNLKELQSLIFKSLSEIYKQQQQYESALAALEQHHRVEDSLFNLTRTREIATLEASYELEESRNRIQKLELDNQQRTFERNIGGIIAISILVILIILAVYFIKIRRLNKQLKESNQVKDKLFSIIGHDLSGPVAGSTNLLSLMNQGDFSPEEQKQMLAELHKQSELTAGVLNSLLNWGKTQLQGVSVHSVAFAPAGIVQKNMQVLQPMANNKQIAISTNIAASIRVMADQDHFDFIIRNLVSNAIKFTHNMGAIHIAADAEKQQGFVLFSVQDNGTGISQEVRAQLFNINPKRSYGTKGEKGTGLGLMLCREFVEANNGRIWLESTEGTGTTFYFTLPATPSV</sequence>
<keyword evidence="3" id="KW-0597">Phosphoprotein</keyword>
<reference evidence="9" key="2">
    <citation type="submission" date="2020-09" db="EMBL/GenBank/DDBJ databases">
        <authorList>
            <person name="Sun Q."/>
            <person name="Zhou Y."/>
        </authorList>
    </citation>
    <scope>NUCLEOTIDE SEQUENCE</scope>
    <source>
        <strain evidence="9">CGMCC 1.15290</strain>
    </source>
</reference>
<dbReference type="Gene3D" id="1.25.40.10">
    <property type="entry name" value="Tetratricopeptide repeat domain"/>
    <property type="match status" value="2"/>
</dbReference>
<dbReference type="PANTHER" id="PTHR43547">
    <property type="entry name" value="TWO-COMPONENT HISTIDINE KINASE"/>
    <property type="match status" value="1"/>
</dbReference>
<dbReference type="InterPro" id="IPR003594">
    <property type="entry name" value="HATPase_dom"/>
</dbReference>
<evidence type="ECO:0000256" key="4">
    <source>
        <dbReference type="ARBA" id="ARBA00022679"/>
    </source>
</evidence>